<dbReference type="Gene3D" id="3.40.1190.20">
    <property type="match status" value="1"/>
</dbReference>
<keyword evidence="17" id="KW-1185">Reference proteome</keyword>
<evidence type="ECO:0000256" key="6">
    <source>
        <dbReference type="ARBA" id="ARBA00023277"/>
    </source>
</evidence>
<keyword evidence="2" id="KW-0808">Transferase</keyword>
<dbReference type="PANTHER" id="PTHR43085">
    <property type="entry name" value="HEXOKINASE FAMILY MEMBER"/>
    <property type="match status" value="1"/>
</dbReference>
<accession>A0A1E5E4F6</accession>
<protein>
    <recommendedName>
        <fullName evidence="12">2-dehydro-3-deoxygluconokinase</fullName>
        <ecNumber evidence="11">2.7.1.45</ecNumber>
    </recommendedName>
    <alternativeName>
        <fullName evidence="13">2-keto-3-deoxygluconokinase</fullName>
    </alternativeName>
    <alternativeName>
        <fullName evidence="14">3-deoxy-2-oxo-D-gluconate kinase</fullName>
    </alternativeName>
    <alternativeName>
        <fullName evidence="8">KDG kinase</fullName>
    </alternativeName>
</protein>
<dbReference type="STRING" id="1188252.A1QC_06420"/>
<dbReference type="GO" id="GO:0005524">
    <property type="term" value="F:ATP binding"/>
    <property type="evidence" value="ECO:0007669"/>
    <property type="project" value="UniProtKB-KW"/>
</dbReference>
<dbReference type="GO" id="GO:0008673">
    <property type="term" value="F:2-dehydro-3-deoxygluconokinase activity"/>
    <property type="evidence" value="ECO:0007669"/>
    <property type="project" value="UniProtKB-EC"/>
</dbReference>
<dbReference type="Pfam" id="PF00294">
    <property type="entry name" value="PfkB"/>
    <property type="match status" value="1"/>
</dbReference>
<keyword evidence="6" id="KW-0119">Carbohydrate metabolism</keyword>
<dbReference type="InterPro" id="IPR002173">
    <property type="entry name" value="Carboh/pur_kinase_PfkB_CS"/>
</dbReference>
<comment type="catalytic activity">
    <reaction evidence="9">
        <text>2-dehydro-3-deoxy-D-gluconate + ATP = 2-dehydro-3-deoxy-6-phospho-D-gluconate + ADP + H(+)</text>
        <dbReference type="Rhea" id="RHEA:14797"/>
        <dbReference type="ChEBI" id="CHEBI:15378"/>
        <dbReference type="ChEBI" id="CHEBI:30616"/>
        <dbReference type="ChEBI" id="CHEBI:57569"/>
        <dbReference type="ChEBI" id="CHEBI:57990"/>
        <dbReference type="ChEBI" id="CHEBI:456216"/>
        <dbReference type="EC" id="2.7.1.45"/>
    </reaction>
</comment>
<evidence type="ECO:0000256" key="11">
    <source>
        <dbReference type="ARBA" id="ARBA00066369"/>
    </source>
</evidence>
<feature type="domain" description="Carbohydrate kinase PfkB" evidence="15">
    <location>
        <begin position="3"/>
        <end position="300"/>
    </location>
</feature>
<dbReference type="CDD" id="cd01166">
    <property type="entry name" value="KdgK"/>
    <property type="match status" value="1"/>
</dbReference>
<comment type="caution">
    <text evidence="16">The sequence shown here is derived from an EMBL/GenBank/DDBJ whole genome shotgun (WGS) entry which is preliminary data.</text>
</comment>
<dbReference type="FunFam" id="3.40.1190.20:FF:000011">
    <property type="entry name" value="2-dehydro-3-deoxygluconokinase, putative"/>
    <property type="match status" value="1"/>
</dbReference>
<dbReference type="EMBL" id="AJYK02000032">
    <property type="protein sequence ID" value="OEF27553.1"/>
    <property type="molecule type" value="Genomic_DNA"/>
</dbReference>
<dbReference type="Proteomes" id="UP000094070">
    <property type="component" value="Unassembled WGS sequence"/>
</dbReference>
<evidence type="ECO:0000256" key="13">
    <source>
        <dbReference type="ARBA" id="ARBA00075711"/>
    </source>
</evidence>
<dbReference type="InterPro" id="IPR050306">
    <property type="entry name" value="PfkB_Carbo_kinase"/>
</dbReference>
<dbReference type="SUPFAM" id="SSF53613">
    <property type="entry name" value="Ribokinase-like"/>
    <property type="match status" value="1"/>
</dbReference>
<gene>
    <name evidence="16" type="ORF">A1QC_06420</name>
</gene>
<comment type="similarity">
    <text evidence="1">Belongs to the carbohydrate kinase PfkB family.</text>
</comment>
<evidence type="ECO:0000259" key="15">
    <source>
        <dbReference type="Pfam" id="PF00294"/>
    </source>
</evidence>
<keyword evidence="3" id="KW-0547">Nucleotide-binding</keyword>
<evidence type="ECO:0000313" key="16">
    <source>
        <dbReference type="EMBL" id="OEF27553.1"/>
    </source>
</evidence>
<reference evidence="16 17" key="1">
    <citation type="journal article" date="2012" name="Science">
        <title>Ecological populations of bacteria act as socially cohesive units of antibiotic production and resistance.</title>
        <authorList>
            <person name="Cordero O.X."/>
            <person name="Wildschutte H."/>
            <person name="Kirkup B."/>
            <person name="Proehl S."/>
            <person name="Ngo L."/>
            <person name="Hussain F."/>
            <person name="Le Roux F."/>
            <person name="Mincer T."/>
            <person name="Polz M.F."/>
        </authorList>
    </citation>
    <scope>NUCLEOTIDE SEQUENCE [LARGE SCALE GENOMIC DNA]</scope>
    <source>
        <strain evidence="16 17">1S-45</strain>
    </source>
</reference>
<dbReference type="PROSITE" id="PS00584">
    <property type="entry name" value="PFKB_KINASES_2"/>
    <property type="match status" value="1"/>
</dbReference>
<comment type="pathway">
    <text evidence="7">Carbohydrate acid metabolism; 2-dehydro-3-deoxy-D-gluconate degradation; D-glyceraldehyde 3-phosphate and pyruvate from 2-dehydro-3-deoxy-D-gluconate: step 1/2.</text>
</comment>
<evidence type="ECO:0000256" key="7">
    <source>
        <dbReference type="ARBA" id="ARBA00043951"/>
    </source>
</evidence>
<keyword evidence="4 16" id="KW-0418">Kinase</keyword>
<dbReference type="InterPro" id="IPR011611">
    <property type="entry name" value="PfkB_dom"/>
</dbReference>
<evidence type="ECO:0000256" key="12">
    <source>
        <dbReference type="ARBA" id="ARBA00067931"/>
    </source>
</evidence>
<evidence type="ECO:0000256" key="1">
    <source>
        <dbReference type="ARBA" id="ARBA00010688"/>
    </source>
</evidence>
<evidence type="ECO:0000256" key="2">
    <source>
        <dbReference type="ARBA" id="ARBA00022679"/>
    </source>
</evidence>
<evidence type="ECO:0000256" key="10">
    <source>
        <dbReference type="ARBA" id="ARBA00054997"/>
    </source>
</evidence>
<dbReference type="GO" id="GO:0006974">
    <property type="term" value="P:DNA damage response"/>
    <property type="evidence" value="ECO:0007669"/>
    <property type="project" value="TreeGrafter"/>
</dbReference>
<dbReference type="eggNOG" id="COG0524">
    <property type="taxonomic scope" value="Bacteria"/>
</dbReference>
<evidence type="ECO:0000313" key="17">
    <source>
        <dbReference type="Proteomes" id="UP000094070"/>
    </source>
</evidence>
<keyword evidence="5" id="KW-0067">ATP-binding</keyword>
<name>A0A1E5E4F6_9VIBR</name>
<evidence type="ECO:0000256" key="4">
    <source>
        <dbReference type="ARBA" id="ARBA00022777"/>
    </source>
</evidence>
<sequence length="307" mass="33790">MKIAFFGECMVELSGYPLQRTFGGDTLNTALYLARLGQSREIDVYYATALGTDSLSQSMLETWQSEDICTDLVTHFEDKMPGLYLVENDDNGERHFNYWRSDSAVKQYFERGLSPLETAINNHALDVIYISGISLAILSDDSKQRLVALLTLHKQQGGKVVFDNNYRAQLWSTELARNWYSKILPLVDIALITEDDDFLVWGEGQSVLERCIEMGCQEVAIKRGCEPCEVVTGLQTGKLEASLVSAEKVKKVVDTCAAGDSFAAGYLAGRLSGNSAAQSATLGHQLASKVIQHAGAIMPISAMQQLL</sequence>
<dbReference type="OrthoDB" id="9776822at2"/>
<dbReference type="RefSeq" id="WP_026025900.1">
    <property type="nucleotide sequence ID" value="NZ_AJYK02000032.1"/>
</dbReference>
<dbReference type="InterPro" id="IPR029056">
    <property type="entry name" value="Ribokinase-like"/>
</dbReference>
<proteinExistence type="inferred from homology"/>
<dbReference type="EC" id="2.7.1.45" evidence="11"/>
<evidence type="ECO:0000256" key="8">
    <source>
        <dbReference type="ARBA" id="ARBA00044254"/>
    </source>
</evidence>
<comment type="function">
    <text evidence="10">Catalyzes the phosphorylation of 2-keto-3-deoxygluconate (KDG) to produce 2-keto-3-deoxy-6-phosphogluconate (KDPG).</text>
</comment>
<dbReference type="PANTHER" id="PTHR43085:SF15">
    <property type="entry name" value="2-DEHYDRO-3-DEOXYGLUCONOKINASE"/>
    <property type="match status" value="1"/>
</dbReference>
<dbReference type="GO" id="GO:0019698">
    <property type="term" value="P:D-galacturonate catabolic process"/>
    <property type="evidence" value="ECO:0007669"/>
    <property type="project" value="TreeGrafter"/>
</dbReference>
<organism evidence="16 17">
    <name type="scientific">Vibrio rumoiensis 1S-45</name>
    <dbReference type="NCBI Taxonomy" id="1188252"/>
    <lineage>
        <taxon>Bacteria</taxon>
        <taxon>Pseudomonadati</taxon>
        <taxon>Pseudomonadota</taxon>
        <taxon>Gammaproteobacteria</taxon>
        <taxon>Vibrionales</taxon>
        <taxon>Vibrionaceae</taxon>
        <taxon>Vibrio</taxon>
    </lineage>
</organism>
<evidence type="ECO:0000256" key="14">
    <source>
        <dbReference type="ARBA" id="ARBA00080545"/>
    </source>
</evidence>
<evidence type="ECO:0000256" key="9">
    <source>
        <dbReference type="ARBA" id="ARBA00050729"/>
    </source>
</evidence>
<dbReference type="AlphaFoldDB" id="A0A1E5E4F6"/>
<evidence type="ECO:0000256" key="3">
    <source>
        <dbReference type="ARBA" id="ARBA00022741"/>
    </source>
</evidence>
<dbReference type="GO" id="GO:0042840">
    <property type="term" value="P:D-glucuronate catabolic process"/>
    <property type="evidence" value="ECO:0007669"/>
    <property type="project" value="TreeGrafter"/>
</dbReference>
<evidence type="ECO:0000256" key="5">
    <source>
        <dbReference type="ARBA" id="ARBA00022840"/>
    </source>
</evidence>
<dbReference type="GO" id="GO:0005829">
    <property type="term" value="C:cytosol"/>
    <property type="evidence" value="ECO:0007669"/>
    <property type="project" value="TreeGrafter"/>
</dbReference>